<keyword evidence="4" id="KW-1185">Reference proteome</keyword>
<feature type="transmembrane region" description="Helical" evidence="1">
    <location>
        <begin position="6"/>
        <end position="24"/>
    </location>
</feature>
<dbReference type="InterPro" id="IPR050570">
    <property type="entry name" value="Cell_wall_metabolism_enzyme"/>
</dbReference>
<reference evidence="3 4" key="1">
    <citation type="submission" date="2023-07" db="EMBL/GenBank/DDBJ databases">
        <title>Genomic Encyclopedia of Type Strains, Phase IV (KMG-IV): sequencing the most valuable type-strain genomes for metagenomic binning, comparative biology and taxonomic classification.</title>
        <authorList>
            <person name="Goeker M."/>
        </authorList>
    </citation>
    <scope>NUCLEOTIDE SEQUENCE [LARGE SCALE GENOMIC DNA]</scope>
    <source>
        <strain evidence="3 4">DSM 17723</strain>
    </source>
</reference>
<keyword evidence="1" id="KW-1133">Transmembrane helix</keyword>
<comment type="caution">
    <text evidence="3">The sequence shown here is derived from an EMBL/GenBank/DDBJ whole genome shotgun (WGS) entry which is preliminary data.</text>
</comment>
<feature type="domain" description="M23ase beta-sheet core" evidence="2">
    <location>
        <begin position="191"/>
        <end position="282"/>
    </location>
</feature>
<feature type="transmembrane region" description="Helical" evidence="1">
    <location>
        <begin position="56"/>
        <end position="75"/>
    </location>
</feature>
<sequence length="299" mass="34237">MIVAILQLIVVQFILPAYFIYSLWRGKYQSRLDWILHGLLALLVISWGFFSSPWSWFSYYLRFAWVLLFIVVFIISWRKARELSFWLNDTGKQKLSLGISVLLISIFGMYNVWVFNGFSTNEQAIELDFPLKDGWYYVGQGGNHVQLNYHQSYPEQKYALDVLKLNQFGMRATGIYPEQLSKYEIYEDTLYSPCTGEIIEARNDLPDLAPPKADLKNPEGNYVKINCKNENTTILIAHMKKGSILVEAGDAVKTGQPIGLVGNSGNTTEPHLHIHAEKDGKGVPIRFDGKFLVRNSLVW</sequence>
<proteinExistence type="predicted"/>
<dbReference type="Gene3D" id="2.70.70.10">
    <property type="entry name" value="Glucose Permease (Domain IIA)"/>
    <property type="match status" value="1"/>
</dbReference>
<feature type="transmembrane region" description="Helical" evidence="1">
    <location>
        <begin position="95"/>
        <end position="115"/>
    </location>
</feature>
<dbReference type="InterPro" id="IPR016047">
    <property type="entry name" value="M23ase_b-sheet_dom"/>
</dbReference>
<organism evidence="3 4">
    <name type="scientific">Metabacillus niabensis</name>
    <dbReference type="NCBI Taxonomy" id="324854"/>
    <lineage>
        <taxon>Bacteria</taxon>
        <taxon>Bacillati</taxon>
        <taxon>Bacillota</taxon>
        <taxon>Bacilli</taxon>
        <taxon>Bacillales</taxon>
        <taxon>Bacillaceae</taxon>
        <taxon>Metabacillus</taxon>
    </lineage>
</organism>
<name>A0ABT9Z2X6_9BACI</name>
<dbReference type="Pfam" id="PF01551">
    <property type="entry name" value="Peptidase_M23"/>
    <property type="match status" value="1"/>
</dbReference>
<evidence type="ECO:0000313" key="3">
    <source>
        <dbReference type="EMBL" id="MDQ0226577.1"/>
    </source>
</evidence>
<feature type="transmembrane region" description="Helical" evidence="1">
    <location>
        <begin position="31"/>
        <end position="50"/>
    </location>
</feature>
<gene>
    <name evidence="3" type="ORF">J2S02_002922</name>
</gene>
<evidence type="ECO:0000256" key="1">
    <source>
        <dbReference type="SAM" id="Phobius"/>
    </source>
</evidence>
<dbReference type="EMBL" id="JAUSTZ010000005">
    <property type="protein sequence ID" value="MDQ0226577.1"/>
    <property type="molecule type" value="Genomic_DNA"/>
</dbReference>
<dbReference type="SUPFAM" id="SSF51261">
    <property type="entry name" value="Duplicated hybrid motif"/>
    <property type="match status" value="1"/>
</dbReference>
<accession>A0ABT9Z2X6</accession>
<dbReference type="PANTHER" id="PTHR21666:SF270">
    <property type="entry name" value="MUREIN HYDROLASE ACTIVATOR ENVC"/>
    <property type="match status" value="1"/>
</dbReference>
<dbReference type="CDD" id="cd12797">
    <property type="entry name" value="M23_peptidase"/>
    <property type="match status" value="1"/>
</dbReference>
<protein>
    <recommendedName>
        <fullName evidence="2">M23ase beta-sheet core domain-containing protein</fullName>
    </recommendedName>
</protein>
<evidence type="ECO:0000259" key="2">
    <source>
        <dbReference type="Pfam" id="PF01551"/>
    </source>
</evidence>
<dbReference type="InterPro" id="IPR011055">
    <property type="entry name" value="Dup_hybrid_motif"/>
</dbReference>
<dbReference type="RefSeq" id="WP_174881386.1">
    <property type="nucleotide sequence ID" value="NZ_CADEPK010000353.1"/>
</dbReference>
<dbReference type="Proteomes" id="UP001232245">
    <property type="component" value="Unassembled WGS sequence"/>
</dbReference>
<keyword evidence="1" id="KW-0812">Transmembrane</keyword>
<dbReference type="PANTHER" id="PTHR21666">
    <property type="entry name" value="PEPTIDASE-RELATED"/>
    <property type="match status" value="1"/>
</dbReference>
<evidence type="ECO:0000313" key="4">
    <source>
        <dbReference type="Proteomes" id="UP001232245"/>
    </source>
</evidence>
<keyword evidence="1" id="KW-0472">Membrane</keyword>